<gene>
    <name evidence="7" type="primary">EXPB1</name>
</gene>
<dbReference type="Pfam" id="PF01357">
    <property type="entry name" value="Expansin_C"/>
    <property type="match status" value="1"/>
</dbReference>
<feature type="domain" description="Expansin-like EG45" evidence="5">
    <location>
        <begin position="47"/>
        <end position="165"/>
    </location>
</feature>
<dbReference type="InterPro" id="IPR036908">
    <property type="entry name" value="RlpA-like_sf"/>
</dbReference>
<evidence type="ECO:0000259" key="6">
    <source>
        <dbReference type="PROSITE" id="PS50843"/>
    </source>
</evidence>
<dbReference type="PRINTS" id="PR01226">
    <property type="entry name" value="EXPANSIN"/>
</dbReference>
<keyword evidence="2 4" id="KW-0134">Cell wall</keyword>
<comment type="function">
    <text evidence="4">Causes loosening and extension of plant cell walls by disrupting non-covalent bonding between cellulose microfibrils and matrix glucans. No enzymatic activity has been found.</text>
</comment>
<name>A0A076JP64_PICWI</name>
<dbReference type="InterPro" id="IPR007112">
    <property type="entry name" value="Expansin/allergen_DPBB_dom"/>
</dbReference>
<dbReference type="SUPFAM" id="SSF50685">
    <property type="entry name" value="Barwin-like endoglucanases"/>
    <property type="match status" value="1"/>
</dbReference>
<feature type="chain" id="PRO_5015217597" description="Expansin" evidence="4">
    <location>
        <begin position="26"/>
        <end position="255"/>
    </location>
</feature>
<keyword evidence="4" id="KW-0964">Secreted</keyword>
<dbReference type="SUPFAM" id="SSF49590">
    <property type="entry name" value="PHL pollen allergen"/>
    <property type="match status" value="1"/>
</dbReference>
<comment type="similarity">
    <text evidence="1 4">Belongs to the expansin family. Expansin A subfamily.</text>
</comment>
<dbReference type="Gene3D" id="2.40.40.10">
    <property type="entry name" value="RlpA-like domain"/>
    <property type="match status" value="1"/>
</dbReference>
<proteinExistence type="evidence at transcript level"/>
<reference evidence="7" key="1">
    <citation type="submission" date="2014-05" db="EMBL/GenBank/DDBJ databases">
        <title>Cloning and expression analysis of a expansin gene in Picea wilsonii during seeds germination and adversity.</title>
        <authorList>
            <person name="Zhang T."/>
            <person name="Zhang L."/>
        </authorList>
    </citation>
    <scope>NUCLEOTIDE SEQUENCE</scope>
    <source>
        <strain evidence="7">1-6</strain>
    </source>
</reference>
<evidence type="ECO:0000256" key="2">
    <source>
        <dbReference type="ARBA" id="ARBA00022512"/>
    </source>
</evidence>
<protein>
    <recommendedName>
        <fullName evidence="4">Expansin</fullName>
    </recommendedName>
</protein>
<evidence type="ECO:0000259" key="5">
    <source>
        <dbReference type="PROSITE" id="PS50842"/>
    </source>
</evidence>
<evidence type="ECO:0000256" key="3">
    <source>
        <dbReference type="ARBA" id="ARBA00023136"/>
    </source>
</evidence>
<evidence type="ECO:0000256" key="4">
    <source>
        <dbReference type="RuleBase" id="RU365023"/>
    </source>
</evidence>
<keyword evidence="4" id="KW-0961">Cell wall biogenesis/degradation</keyword>
<evidence type="ECO:0000313" key="7">
    <source>
        <dbReference type="EMBL" id="AII79420.1"/>
    </source>
</evidence>
<dbReference type="Gene3D" id="2.60.40.760">
    <property type="entry name" value="Expansin, cellulose-binding-like domain"/>
    <property type="match status" value="1"/>
</dbReference>
<keyword evidence="3" id="KW-0472">Membrane</keyword>
<dbReference type="PANTHER" id="PTHR31867">
    <property type="entry name" value="EXPANSIN-A15"/>
    <property type="match status" value="1"/>
</dbReference>
<dbReference type="PROSITE" id="PS50843">
    <property type="entry name" value="EXPANSIN_CBD"/>
    <property type="match status" value="1"/>
</dbReference>
<dbReference type="InterPro" id="IPR007117">
    <property type="entry name" value="Expansin_CBD"/>
</dbReference>
<keyword evidence="4" id="KW-0732">Signal</keyword>
<accession>A0A076JP64</accession>
<dbReference type="GO" id="GO:0005576">
    <property type="term" value="C:extracellular region"/>
    <property type="evidence" value="ECO:0007669"/>
    <property type="project" value="InterPro"/>
</dbReference>
<dbReference type="GO" id="GO:0009664">
    <property type="term" value="P:plant-type cell wall organization"/>
    <property type="evidence" value="ECO:0007669"/>
    <property type="project" value="InterPro"/>
</dbReference>
<dbReference type="InterPro" id="IPR007118">
    <property type="entry name" value="Expan_Lol_pI"/>
</dbReference>
<dbReference type="AlphaFoldDB" id="A0A076JP64"/>
<feature type="signal peptide" evidence="4">
    <location>
        <begin position="1"/>
        <end position="25"/>
    </location>
</feature>
<evidence type="ECO:0000256" key="1">
    <source>
        <dbReference type="ARBA" id="ARBA00005392"/>
    </source>
</evidence>
<dbReference type="PRINTS" id="PR01225">
    <property type="entry name" value="EXPANSNFAMLY"/>
</dbReference>
<dbReference type="GO" id="GO:0016020">
    <property type="term" value="C:membrane"/>
    <property type="evidence" value="ECO:0007669"/>
    <property type="project" value="UniProtKB-SubCell"/>
</dbReference>
<comment type="subcellular location">
    <subcellularLocation>
        <location evidence="4">Secreted</location>
        <location evidence="4">Cell wall</location>
    </subcellularLocation>
    <subcellularLocation>
        <location evidence="4">Membrane</location>
        <topology evidence="4">Peripheral membrane protein</topology>
    </subcellularLocation>
</comment>
<sequence>MMALLQSIALASVFLCWWITGFAHGYDSSWQSAHTFAYGGSDASGTMGACGGGNLYSQGYYGTNTALSTALFANNGLTGACCYERCNMEESDPQCLPGTVWTVTATNFPNSALPCPNDNGGWPLQHFDCNPMAEPAYKYRGGIVPQQIAIMFRRVRKGGVVPCRFTMNGFNLVLITNHSYVGGVHAVSIKGSNASTGWQGDPMSRGQNWQNWSNSNGQTLYLSFQTSDVTGTTAISSAPPDDVWQFGQTFEGNQF</sequence>
<dbReference type="InterPro" id="IPR002963">
    <property type="entry name" value="Expansin"/>
</dbReference>
<dbReference type="SMART" id="SM00837">
    <property type="entry name" value="DPBB_1"/>
    <property type="match status" value="1"/>
</dbReference>
<dbReference type="InterPro" id="IPR036749">
    <property type="entry name" value="Expansin_CBD_sf"/>
</dbReference>
<dbReference type="PROSITE" id="PS50842">
    <property type="entry name" value="EXPANSIN_EG45"/>
    <property type="match status" value="1"/>
</dbReference>
<organism evidence="7">
    <name type="scientific">Picea wilsonii</name>
    <name type="common">Wilson's spruce</name>
    <dbReference type="NCBI Taxonomy" id="162304"/>
    <lineage>
        <taxon>Eukaryota</taxon>
        <taxon>Viridiplantae</taxon>
        <taxon>Streptophyta</taxon>
        <taxon>Embryophyta</taxon>
        <taxon>Tracheophyta</taxon>
        <taxon>Spermatophyta</taxon>
        <taxon>Pinopsida</taxon>
        <taxon>Pinidae</taxon>
        <taxon>Conifers I</taxon>
        <taxon>Pinales</taxon>
        <taxon>Pinaceae</taxon>
        <taxon>Picea</taxon>
    </lineage>
</organism>
<dbReference type="EMBL" id="KJ781368">
    <property type="protein sequence ID" value="AII79420.1"/>
    <property type="molecule type" value="mRNA"/>
</dbReference>
<feature type="domain" description="Expansin-like CBD" evidence="6">
    <location>
        <begin position="169"/>
        <end position="252"/>
    </location>
</feature>